<organism evidence="1">
    <name type="scientific">Geobacter metallireducens</name>
    <dbReference type="NCBI Taxonomy" id="28232"/>
    <lineage>
        <taxon>Bacteria</taxon>
        <taxon>Pseudomonadati</taxon>
        <taxon>Thermodesulfobacteriota</taxon>
        <taxon>Desulfuromonadia</taxon>
        <taxon>Geobacterales</taxon>
        <taxon>Geobacteraceae</taxon>
        <taxon>Geobacter</taxon>
    </lineage>
</organism>
<reference evidence="1" key="1">
    <citation type="journal article" date="2020" name="mSystems">
        <title>Genome- and Community-Level Interaction Insights into Carbon Utilization and Element Cycling Functions of Hydrothermarchaeota in Hydrothermal Sediment.</title>
        <authorList>
            <person name="Zhou Z."/>
            <person name="Liu Y."/>
            <person name="Xu W."/>
            <person name="Pan J."/>
            <person name="Luo Z.H."/>
            <person name="Li M."/>
        </authorList>
    </citation>
    <scope>NUCLEOTIDE SEQUENCE [LARGE SCALE GENOMIC DNA]</scope>
    <source>
        <strain evidence="1">SpSt-349</strain>
    </source>
</reference>
<sequence>MAKIKRDWVEPAHPVLVQRFDDYVDIYRFIKEAIQAKVDAVFDRVSQQIGFVVTTTLPVTFQIAEGGKIERIELGAKNLQGTVFEREFAPILKELTGKSPGKVAAGSYSLFLIWHQALKLKLKADWIEPAHFIPGRLRDIVQQAQQAIPEELVPGVREPAHWFDAGITLAREEELLIAAIDEVYTDLKLAERIAVARRESLKFVPGIREPAHFRDILEDVIVTRGGGRQLVPGIREPAHFHRLSELLDREDAVRLVAELTEVLKKYGL</sequence>
<evidence type="ECO:0000313" key="1">
    <source>
        <dbReference type="EMBL" id="HEN41031.1"/>
    </source>
</evidence>
<proteinExistence type="predicted"/>
<name>A0A831UA55_GEOME</name>
<accession>A0A831UA55</accession>
<comment type="caution">
    <text evidence="1">The sequence shown here is derived from an EMBL/GenBank/DDBJ whole genome shotgun (WGS) entry which is preliminary data.</text>
</comment>
<gene>
    <name evidence="1" type="ORF">ENQ87_01460</name>
</gene>
<protein>
    <submittedName>
        <fullName evidence="1">Uncharacterized protein</fullName>
    </submittedName>
</protein>
<dbReference type="EMBL" id="DSOV01000006">
    <property type="protein sequence ID" value="HEN41031.1"/>
    <property type="molecule type" value="Genomic_DNA"/>
</dbReference>
<dbReference type="AlphaFoldDB" id="A0A831UA55"/>